<feature type="transmembrane region" description="Helical" evidence="6">
    <location>
        <begin position="352"/>
        <end position="373"/>
    </location>
</feature>
<dbReference type="SUPFAM" id="SSF103190">
    <property type="entry name" value="Sensory domain-like"/>
    <property type="match status" value="1"/>
</dbReference>
<dbReference type="SUPFAM" id="SSF58104">
    <property type="entry name" value="Methyl-accepting chemotaxis protein (MCP) signaling domain"/>
    <property type="match status" value="1"/>
</dbReference>
<organism evidence="9 10">
    <name type="scientific">Cellulomonas soli</name>
    <dbReference type="NCBI Taxonomy" id="931535"/>
    <lineage>
        <taxon>Bacteria</taxon>
        <taxon>Bacillati</taxon>
        <taxon>Actinomycetota</taxon>
        <taxon>Actinomycetes</taxon>
        <taxon>Micrococcales</taxon>
        <taxon>Cellulomonadaceae</taxon>
        <taxon>Cellulomonas</taxon>
    </lineage>
</organism>
<comment type="similarity">
    <text evidence="4">Belongs to the methyl-accepting chemotaxis (MCP) protein family.</text>
</comment>
<dbReference type="GO" id="GO:0007165">
    <property type="term" value="P:signal transduction"/>
    <property type="evidence" value="ECO:0007669"/>
    <property type="project" value="UniProtKB-KW"/>
</dbReference>
<name>A0A512PFV8_9CELL</name>
<keyword evidence="3 5" id="KW-0807">Transducer</keyword>
<protein>
    <submittedName>
        <fullName evidence="9">Methyl-accepting chemotaxis protein</fullName>
    </submittedName>
</protein>
<accession>A0A512PFV8</accession>
<proteinExistence type="inferred from homology"/>
<evidence type="ECO:0000313" key="10">
    <source>
        <dbReference type="Proteomes" id="UP000321798"/>
    </source>
</evidence>
<dbReference type="Pfam" id="PF00015">
    <property type="entry name" value="MCPsignal"/>
    <property type="match status" value="1"/>
</dbReference>
<comment type="caution">
    <text evidence="9">The sequence shown here is derived from an EMBL/GenBank/DDBJ whole genome shotgun (WGS) entry which is preliminary data.</text>
</comment>
<dbReference type="Proteomes" id="UP000321798">
    <property type="component" value="Unassembled WGS sequence"/>
</dbReference>
<evidence type="ECO:0000256" key="6">
    <source>
        <dbReference type="SAM" id="Phobius"/>
    </source>
</evidence>
<dbReference type="Gene3D" id="1.10.287.950">
    <property type="entry name" value="Methyl-accepting chemotaxis protein"/>
    <property type="match status" value="1"/>
</dbReference>
<evidence type="ECO:0000259" key="7">
    <source>
        <dbReference type="PROSITE" id="PS50111"/>
    </source>
</evidence>
<feature type="domain" description="HAMP" evidence="8">
    <location>
        <begin position="376"/>
        <end position="436"/>
    </location>
</feature>
<dbReference type="SMART" id="SM00283">
    <property type="entry name" value="MA"/>
    <property type="match status" value="1"/>
</dbReference>
<dbReference type="EMBL" id="BKAL01000010">
    <property type="protein sequence ID" value="GEP70090.1"/>
    <property type="molecule type" value="Genomic_DNA"/>
</dbReference>
<keyword evidence="1 6" id="KW-0812">Transmembrane</keyword>
<keyword evidence="6" id="KW-0472">Membrane</keyword>
<dbReference type="PROSITE" id="PS50111">
    <property type="entry name" value="CHEMOTAXIS_TRANSDUC_2"/>
    <property type="match status" value="1"/>
</dbReference>
<reference evidence="9 10" key="1">
    <citation type="submission" date="2019-07" db="EMBL/GenBank/DDBJ databases">
        <title>Whole genome shotgun sequence of Cellulomonas soli NBRC 109434.</title>
        <authorList>
            <person name="Hosoyama A."/>
            <person name="Uohara A."/>
            <person name="Ohji S."/>
            <person name="Ichikawa N."/>
        </authorList>
    </citation>
    <scope>NUCLEOTIDE SEQUENCE [LARGE SCALE GENOMIC DNA]</scope>
    <source>
        <strain evidence="9 10">NBRC 109434</strain>
    </source>
</reference>
<keyword evidence="2 6" id="KW-1133">Transmembrane helix</keyword>
<dbReference type="CDD" id="cd06225">
    <property type="entry name" value="HAMP"/>
    <property type="match status" value="1"/>
</dbReference>
<evidence type="ECO:0000256" key="3">
    <source>
        <dbReference type="ARBA" id="ARBA00023224"/>
    </source>
</evidence>
<dbReference type="InterPro" id="IPR033462">
    <property type="entry name" value="Cache_3-Cache_2"/>
</dbReference>
<dbReference type="SMART" id="SM00304">
    <property type="entry name" value="HAMP"/>
    <property type="match status" value="1"/>
</dbReference>
<dbReference type="RefSeq" id="WP_179561770.1">
    <property type="nucleotide sequence ID" value="NZ_BAABBJ010000002.1"/>
</dbReference>
<dbReference type="PANTHER" id="PTHR32089">
    <property type="entry name" value="METHYL-ACCEPTING CHEMOTAXIS PROTEIN MCPB"/>
    <property type="match status" value="1"/>
</dbReference>
<evidence type="ECO:0000256" key="2">
    <source>
        <dbReference type="ARBA" id="ARBA00022989"/>
    </source>
</evidence>
<sequence>MPLLPRTVRRSLRNQLVLSGAGAVVVTAVVLSVVSGVRTSALADDAAGHVDELVHSSLQQSAAQSANLVETQVATVTQRMAVELAVAQQRLVDSGGVSFGDPVAWTAKDQVSGEVSQLSLPAVRVGGLWLGQNADLTAPTAFVDDTAGLLDAAVTVFQRMDESGNMLRVATSVPTADGTRAIGTYIPATGADATPNAVVTSLLAGQPYYGTASVVGAPYVTAYAPIVAGDQVVGALFVGIPQSEVDAPLRESLAGVTLGETGGLTVLDKDGAQLVPSDGPAVLTEQDAGALVADAVALADGEQLDRQIVAGGTAATAEVVHVAAWGWTIVAWMPDSEVGAVSATLQDGARGIGVQLLLVGGLVAALASCLVVWQSGRVVRRIARVTGALRRVADGDLTVSVGAETAGTRGTDGEDEIAVMNGALTDAVTSMRTAVGQMRQGADQVLSTARRLDGSSTTLADVAGATSALADTVSGSATVVSSEVQAITAAMTELRTTIEHVAQDVAAASSQAAGSVSEAAEAAGAATRLAESSSQIGAVVSAVAAIAGQTHMLALNATIEAARAGEAGRGFAVVAGEVKDLARQTSNALETIGPLLSAVERDAADVQEAVARIGQSIGLVDDHQSSMAAVVEQQAATTSDVERNLVVAATSTQEIAGSMAQVAQDVSRSRAEAGDVQGAVASLTSVAEELEAQVARFSLEA</sequence>
<dbReference type="InterPro" id="IPR003660">
    <property type="entry name" value="HAMP_dom"/>
</dbReference>
<dbReference type="PROSITE" id="PS50885">
    <property type="entry name" value="HAMP"/>
    <property type="match status" value="1"/>
</dbReference>
<evidence type="ECO:0000259" key="8">
    <source>
        <dbReference type="PROSITE" id="PS50885"/>
    </source>
</evidence>
<gene>
    <name evidence="9" type="ORF">CSO01_28050</name>
</gene>
<dbReference type="PANTHER" id="PTHR32089:SF112">
    <property type="entry name" value="LYSOZYME-LIKE PROTEIN-RELATED"/>
    <property type="match status" value="1"/>
</dbReference>
<evidence type="ECO:0000256" key="1">
    <source>
        <dbReference type="ARBA" id="ARBA00022692"/>
    </source>
</evidence>
<evidence type="ECO:0000256" key="4">
    <source>
        <dbReference type="ARBA" id="ARBA00029447"/>
    </source>
</evidence>
<dbReference type="InterPro" id="IPR004089">
    <property type="entry name" value="MCPsignal_dom"/>
</dbReference>
<feature type="domain" description="Methyl-accepting transducer" evidence="7">
    <location>
        <begin position="434"/>
        <end position="684"/>
    </location>
</feature>
<keyword evidence="10" id="KW-1185">Reference proteome</keyword>
<evidence type="ECO:0000313" key="9">
    <source>
        <dbReference type="EMBL" id="GEP70090.1"/>
    </source>
</evidence>
<dbReference type="Pfam" id="PF17201">
    <property type="entry name" value="Cache_3-Cache_2"/>
    <property type="match status" value="1"/>
</dbReference>
<dbReference type="InterPro" id="IPR029151">
    <property type="entry name" value="Sensor-like_sf"/>
</dbReference>
<evidence type="ECO:0000256" key="5">
    <source>
        <dbReference type="PROSITE-ProRule" id="PRU00284"/>
    </source>
</evidence>
<dbReference type="GO" id="GO:0016020">
    <property type="term" value="C:membrane"/>
    <property type="evidence" value="ECO:0007669"/>
    <property type="project" value="InterPro"/>
</dbReference>
<dbReference type="AlphaFoldDB" id="A0A512PFV8"/>